<evidence type="ECO:0000313" key="1">
    <source>
        <dbReference type="EMBL" id="TQL79056.1"/>
    </source>
</evidence>
<comment type="caution">
    <text evidence="1">The sequence shown here is derived from an EMBL/GenBank/DDBJ whole genome shotgun (WGS) entry which is preliminary data.</text>
</comment>
<organism evidence="1 2">
    <name type="scientific">Stackebrandtia endophytica</name>
    <dbReference type="NCBI Taxonomy" id="1496996"/>
    <lineage>
        <taxon>Bacteria</taxon>
        <taxon>Bacillati</taxon>
        <taxon>Actinomycetota</taxon>
        <taxon>Actinomycetes</taxon>
        <taxon>Glycomycetales</taxon>
        <taxon>Glycomycetaceae</taxon>
        <taxon>Stackebrandtia</taxon>
    </lineage>
</organism>
<sequence>MRDQDFSQDRDAFDAIVQNQLDDFELGFPDPGRIEVGTETARIIDDAVAGLEQQNPCGGFEPLKDKLLRKLWINDDDA</sequence>
<name>A0A543B2N1_9ACTN</name>
<dbReference type="OrthoDB" id="5193323at2"/>
<dbReference type="RefSeq" id="WP_142044076.1">
    <property type="nucleotide sequence ID" value="NZ_JBHTGS010000002.1"/>
</dbReference>
<accession>A0A543B2N1</accession>
<proteinExistence type="predicted"/>
<dbReference type="InParanoid" id="A0A543B2N1"/>
<evidence type="ECO:0000313" key="2">
    <source>
        <dbReference type="Proteomes" id="UP000317043"/>
    </source>
</evidence>
<reference evidence="1 2" key="1">
    <citation type="submission" date="2019-06" db="EMBL/GenBank/DDBJ databases">
        <title>Sequencing the genomes of 1000 actinobacteria strains.</title>
        <authorList>
            <person name="Klenk H.-P."/>
        </authorList>
    </citation>
    <scope>NUCLEOTIDE SEQUENCE [LARGE SCALE GENOMIC DNA]</scope>
    <source>
        <strain evidence="1 2">DSM 45928</strain>
    </source>
</reference>
<protein>
    <submittedName>
        <fullName evidence="1">Uncharacterized protein</fullName>
    </submittedName>
</protein>
<dbReference type="AlphaFoldDB" id="A0A543B2N1"/>
<dbReference type="Proteomes" id="UP000317043">
    <property type="component" value="Unassembled WGS sequence"/>
</dbReference>
<keyword evidence="2" id="KW-1185">Reference proteome</keyword>
<gene>
    <name evidence="1" type="ORF">FB566_4657</name>
</gene>
<dbReference type="EMBL" id="VFOW01000001">
    <property type="protein sequence ID" value="TQL79056.1"/>
    <property type="molecule type" value="Genomic_DNA"/>
</dbReference>